<feature type="transmembrane region" description="Helical" evidence="1">
    <location>
        <begin position="21"/>
        <end position="43"/>
    </location>
</feature>
<keyword evidence="3" id="KW-1185">Reference proteome</keyword>
<keyword evidence="1" id="KW-0472">Membrane</keyword>
<feature type="transmembrane region" description="Helical" evidence="1">
    <location>
        <begin position="49"/>
        <end position="71"/>
    </location>
</feature>
<accession>A0A1V3C4D2</accession>
<comment type="caution">
    <text evidence="2">The sequence shown here is derived from an EMBL/GenBank/DDBJ whole genome shotgun (WGS) entry which is preliminary data.</text>
</comment>
<proteinExistence type="predicted"/>
<evidence type="ECO:0000313" key="3">
    <source>
        <dbReference type="Proteomes" id="UP000189004"/>
    </source>
</evidence>
<dbReference type="EMBL" id="MCOK01000001">
    <property type="protein sequence ID" value="OOC55647.1"/>
    <property type="molecule type" value="Genomic_DNA"/>
</dbReference>
<dbReference type="RefSeq" id="WP_077692076.1">
    <property type="nucleotide sequence ID" value="NZ_MCOK01000001.1"/>
</dbReference>
<dbReference type="STRING" id="501010.NOSIN_18945"/>
<evidence type="ECO:0000313" key="2">
    <source>
        <dbReference type="EMBL" id="OOC55647.1"/>
    </source>
</evidence>
<protein>
    <submittedName>
        <fullName evidence="2">Uncharacterized protein</fullName>
    </submittedName>
</protein>
<sequence>MKPPDTPPEGRPLFDHVEVAVPGAAIGPVVGLFAAGVGVLAGLPVEVTLTLALAMGGPIALLGAGYCVLLARGVFTIGSVAPLALYWLVGFPLVRLFDSYAVAQVVGSDTVLGEPLLSFLALQAMLSFGFTIGFLWLHERIAPRWLLRIRGHNPVAAALVERYMEHADHLNRRRGPQRPRRKSSNTSP</sequence>
<dbReference type="Proteomes" id="UP000189004">
    <property type="component" value="Unassembled WGS sequence"/>
</dbReference>
<dbReference type="AlphaFoldDB" id="A0A1V3C4D2"/>
<organism evidence="2 3">
    <name type="scientific">Nocardiopsis sinuspersici</name>
    <dbReference type="NCBI Taxonomy" id="501010"/>
    <lineage>
        <taxon>Bacteria</taxon>
        <taxon>Bacillati</taxon>
        <taxon>Actinomycetota</taxon>
        <taxon>Actinomycetes</taxon>
        <taxon>Streptosporangiales</taxon>
        <taxon>Nocardiopsidaceae</taxon>
        <taxon>Nocardiopsis</taxon>
    </lineage>
</organism>
<feature type="transmembrane region" description="Helical" evidence="1">
    <location>
        <begin position="115"/>
        <end position="137"/>
    </location>
</feature>
<name>A0A1V3C4D2_9ACTN</name>
<keyword evidence="1" id="KW-1133">Transmembrane helix</keyword>
<gene>
    <name evidence="2" type="ORF">NOSIN_18945</name>
</gene>
<feature type="transmembrane region" description="Helical" evidence="1">
    <location>
        <begin position="83"/>
        <end position="103"/>
    </location>
</feature>
<keyword evidence="1" id="KW-0812">Transmembrane</keyword>
<evidence type="ECO:0000256" key="1">
    <source>
        <dbReference type="SAM" id="Phobius"/>
    </source>
</evidence>
<reference evidence="3" key="1">
    <citation type="submission" date="2016-08" db="EMBL/GenBank/DDBJ databases">
        <authorList>
            <person name="Tokovenko B."/>
            <person name="Kalinowski J."/>
        </authorList>
    </citation>
    <scope>NUCLEOTIDE SEQUENCE [LARGE SCALE GENOMIC DNA]</scope>
    <source>
        <strain evidence="3">UTMC102</strain>
    </source>
</reference>
<dbReference type="OrthoDB" id="3691511at2"/>